<keyword evidence="7" id="KW-1185">Reference proteome</keyword>
<dbReference type="InterPro" id="IPR002068">
    <property type="entry name" value="A-crystallin/Hsp20_dom"/>
</dbReference>
<dbReference type="Gene3D" id="2.60.40.790">
    <property type="match status" value="1"/>
</dbReference>
<feature type="compositionally biased region" description="Basic and acidic residues" evidence="3">
    <location>
        <begin position="340"/>
        <end position="418"/>
    </location>
</feature>
<feature type="compositionally biased region" description="Basic and acidic residues" evidence="3">
    <location>
        <begin position="239"/>
        <end position="253"/>
    </location>
</feature>
<feature type="transmembrane region" description="Helical" evidence="4">
    <location>
        <begin position="446"/>
        <end position="465"/>
    </location>
</feature>
<reference evidence="6 7" key="1">
    <citation type="submission" date="2024-01" db="EMBL/GenBank/DDBJ databases">
        <title>The genomes of 5 underutilized Papilionoideae crops provide insights into root nodulation and disease resistanc.</title>
        <authorList>
            <person name="Jiang F."/>
        </authorList>
    </citation>
    <scope>NUCLEOTIDE SEQUENCE [LARGE SCALE GENOMIC DNA]</scope>
    <source>
        <strain evidence="6">DUOXIRENSHENG_FW03</strain>
        <tissue evidence="6">Leaves</tissue>
    </source>
</reference>
<name>A0AAN9ST94_PSOTE</name>
<dbReference type="EMBL" id="JAYMYS010000002">
    <property type="protein sequence ID" value="KAK7405716.1"/>
    <property type="molecule type" value="Genomic_DNA"/>
</dbReference>
<dbReference type="Proteomes" id="UP001386955">
    <property type="component" value="Unassembled WGS sequence"/>
</dbReference>
<proteinExistence type="inferred from homology"/>
<evidence type="ECO:0000259" key="5">
    <source>
        <dbReference type="PROSITE" id="PS01031"/>
    </source>
</evidence>
<keyword evidence="4" id="KW-0472">Membrane</keyword>
<dbReference type="InterPro" id="IPR008978">
    <property type="entry name" value="HSP20-like_chaperone"/>
</dbReference>
<feature type="compositionally biased region" description="Basic and acidic residues" evidence="3">
    <location>
        <begin position="138"/>
        <end position="148"/>
    </location>
</feature>
<feature type="compositionally biased region" description="Low complexity" evidence="3">
    <location>
        <begin position="279"/>
        <end position="288"/>
    </location>
</feature>
<dbReference type="Pfam" id="PF00011">
    <property type="entry name" value="HSP20"/>
    <property type="match status" value="1"/>
</dbReference>
<feature type="compositionally biased region" description="Basic and acidic residues" evidence="3">
    <location>
        <begin position="311"/>
        <end position="328"/>
    </location>
</feature>
<feature type="domain" description="SHSP" evidence="5">
    <location>
        <begin position="3"/>
        <end position="109"/>
    </location>
</feature>
<dbReference type="SUPFAM" id="SSF49764">
    <property type="entry name" value="HSP20-like chaperones"/>
    <property type="match status" value="1"/>
</dbReference>
<feature type="compositionally biased region" description="Basic and acidic residues" evidence="3">
    <location>
        <begin position="264"/>
        <end position="278"/>
    </location>
</feature>
<feature type="compositionally biased region" description="Basic and acidic residues" evidence="3">
    <location>
        <begin position="158"/>
        <end position="168"/>
    </location>
</feature>
<comment type="caution">
    <text evidence="6">The sequence shown here is derived from an EMBL/GenBank/DDBJ whole genome shotgun (WGS) entry which is preliminary data.</text>
</comment>
<accession>A0AAN9ST94</accession>
<feature type="region of interest" description="Disordered" evidence="3">
    <location>
        <begin position="100"/>
        <end position="418"/>
    </location>
</feature>
<gene>
    <name evidence="6" type="ORF">VNO78_07324</name>
</gene>
<feature type="compositionally biased region" description="Basic and acidic residues" evidence="3">
    <location>
        <begin position="177"/>
        <end position="187"/>
    </location>
</feature>
<dbReference type="PROSITE" id="PS01031">
    <property type="entry name" value="SHSP"/>
    <property type="match status" value="1"/>
</dbReference>
<comment type="similarity">
    <text evidence="1 2">Belongs to the small heat shock protein (HSP20) family.</text>
</comment>
<evidence type="ECO:0000313" key="7">
    <source>
        <dbReference type="Proteomes" id="UP001386955"/>
    </source>
</evidence>
<evidence type="ECO:0000313" key="6">
    <source>
        <dbReference type="EMBL" id="KAK7405716.1"/>
    </source>
</evidence>
<keyword evidence="4" id="KW-0812">Transmembrane</keyword>
<evidence type="ECO:0000256" key="1">
    <source>
        <dbReference type="PROSITE-ProRule" id="PRU00285"/>
    </source>
</evidence>
<evidence type="ECO:0000256" key="4">
    <source>
        <dbReference type="SAM" id="Phobius"/>
    </source>
</evidence>
<keyword evidence="4" id="KW-1133">Transmembrane helix</keyword>
<feature type="compositionally biased region" description="Basic and acidic residues" evidence="3">
    <location>
        <begin position="289"/>
        <end position="302"/>
    </location>
</feature>
<dbReference type="AlphaFoldDB" id="A0AAN9ST94"/>
<evidence type="ECO:0000256" key="3">
    <source>
        <dbReference type="SAM" id="MobiDB-lite"/>
    </source>
</evidence>
<protein>
    <recommendedName>
        <fullName evidence="5">SHSP domain-containing protein</fullName>
    </recommendedName>
</protein>
<feature type="compositionally biased region" description="Basic and acidic residues" evidence="3">
    <location>
        <begin position="219"/>
        <end position="228"/>
    </location>
</feature>
<organism evidence="6 7">
    <name type="scientific">Psophocarpus tetragonolobus</name>
    <name type="common">Winged bean</name>
    <name type="synonym">Dolichos tetragonolobus</name>
    <dbReference type="NCBI Taxonomy" id="3891"/>
    <lineage>
        <taxon>Eukaryota</taxon>
        <taxon>Viridiplantae</taxon>
        <taxon>Streptophyta</taxon>
        <taxon>Embryophyta</taxon>
        <taxon>Tracheophyta</taxon>
        <taxon>Spermatophyta</taxon>
        <taxon>Magnoliopsida</taxon>
        <taxon>eudicotyledons</taxon>
        <taxon>Gunneridae</taxon>
        <taxon>Pentapetalae</taxon>
        <taxon>rosids</taxon>
        <taxon>fabids</taxon>
        <taxon>Fabales</taxon>
        <taxon>Fabaceae</taxon>
        <taxon>Papilionoideae</taxon>
        <taxon>50 kb inversion clade</taxon>
        <taxon>NPAAA clade</taxon>
        <taxon>indigoferoid/millettioid clade</taxon>
        <taxon>Phaseoleae</taxon>
        <taxon>Psophocarpus</taxon>
    </lineage>
</organism>
<evidence type="ECO:0000256" key="2">
    <source>
        <dbReference type="RuleBase" id="RU003616"/>
    </source>
</evidence>
<sequence>MRRVYETLEPRSETQELPEAYLLRVYLPGFPRDSVKITYVATSRTVRITGERQIQGNRWHKIDQSYFIPDYCEAEALQGKFETPVLTLTMPKKKVISQDALKQPEVETPQEKGVVAEPKLDEKGQEITPPPQPTATTKVEEPIEEKKTVSPPSPNLREPNKATLEETRSQIASGPSKDQKGEEEGVERVSPSEPQMGEKELEPKPTPPTRVATMQTYEKPQKVQEVESRPTPTRVTTMQKDEKLQKGKEEFEPKATPTMLTKVKTGERTQKDQEEFEAKPTPTTLTKVKTAEKPQKGQEEFQSKSTPTMEPKTKTDEQPPKVQEEVEPKPAITNVTRKSTVKEHLEEKYTEETSAADGEKERIPKMEDKKETSKSRKPVKDKEQGDFDEKETKAEKLLAKEAEPSAPKEKKKGKSEEINRVERAGLVSQVLTKIGEGMLNEQERNLAAIIGVTILVIGALGYNVTNRFSS</sequence>